<dbReference type="UniPathway" id="UPA00051">
    <property type="reaction ID" value="UER00465"/>
</dbReference>
<dbReference type="SUPFAM" id="SSF55347">
    <property type="entry name" value="Glyceraldehyde-3-phosphate dehydrogenase-like, C-terminal domain"/>
    <property type="match status" value="1"/>
</dbReference>
<evidence type="ECO:0000256" key="13">
    <source>
        <dbReference type="PIRSR" id="PIRSR000098-2"/>
    </source>
</evidence>
<comment type="catalytic activity">
    <reaction evidence="11">
        <text>L-homoserine + NADP(+) = L-aspartate 4-semialdehyde + NADPH + H(+)</text>
        <dbReference type="Rhea" id="RHEA:15761"/>
        <dbReference type="ChEBI" id="CHEBI:15378"/>
        <dbReference type="ChEBI" id="CHEBI:57476"/>
        <dbReference type="ChEBI" id="CHEBI:57783"/>
        <dbReference type="ChEBI" id="CHEBI:58349"/>
        <dbReference type="ChEBI" id="CHEBI:537519"/>
        <dbReference type="EC" id="1.1.1.3"/>
    </reaction>
    <physiologicalReaction direction="right-to-left" evidence="11">
        <dbReference type="Rhea" id="RHEA:15763"/>
    </physiologicalReaction>
</comment>
<evidence type="ECO:0000256" key="5">
    <source>
        <dbReference type="ARBA" id="ARBA00013376"/>
    </source>
</evidence>
<keyword evidence="8 14" id="KW-0560">Oxidoreductase</keyword>
<evidence type="ECO:0000256" key="4">
    <source>
        <dbReference type="ARBA" id="ARBA00013213"/>
    </source>
</evidence>
<evidence type="ECO:0000313" key="18">
    <source>
        <dbReference type="EMBL" id="SQF40438.1"/>
    </source>
</evidence>
<evidence type="ECO:0000256" key="7">
    <source>
        <dbReference type="ARBA" id="ARBA00022697"/>
    </source>
</evidence>
<comment type="similarity">
    <text evidence="3 15">Belongs to the homoserine dehydrogenase family.</text>
</comment>
<dbReference type="FunFam" id="3.30.360.10:FF:000005">
    <property type="entry name" value="Homoserine dehydrogenase"/>
    <property type="match status" value="1"/>
</dbReference>
<comment type="pathway">
    <text evidence="2 14">Amino-acid biosynthesis; L-methionine biosynthesis via de novo pathway; L-homoserine from L-aspartate: step 3/3.</text>
</comment>
<feature type="binding site" evidence="13">
    <location>
        <position position="106"/>
    </location>
    <ligand>
        <name>NADPH</name>
        <dbReference type="ChEBI" id="CHEBI:57783"/>
    </ligand>
</feature>
<dbReference type="KEGG" id="sfer:NCTC12278_01007"/>
<evidence type="ECO:0000256" key="6">
    <source>
        <dbReference type="ARBA" id="ARBA00022605"/>
    </source>
</evidence>
<keyword evidence="10 14" id="KW-0486">Methionine biosynthesis</keyword>
<protein>
    <recommendedName>
        <fullName evidence="5 14">Homoserine dehydrogenase</fullName>
        <ecNumber evidence="4 14">1.1.1.3</ecNumber>
    </recommendedName>
</protein>
<evidence type="ECO:0000256" key="11">
    <source>
        <dbReference type="ARBA" id="ARBA00048841"/>
    </source>
</evidence>
<dbReference type="STRING" id="1123303.GCA_000372425_00535"/>
<keyword evidence="19" id="KW-1185">Reference proteome</keyword>
<evidence type="ECO:0000256" key="3">
    <source>
        <dbReference type="ARBA" id="ARBA00006753"/>
    </source>
</evidence>
<proteinExistence type="inferred from homology"/>
<gene>
    <name evidence="18" type="primary">hom</name>
    <name evidence="18" type="ORF">NCTC12278_01007</name>
</gene>
<dbReference type="GO" id="GO:0004412">
    <property type="term" value="F:homoserine dehydrogenase activity"/>
    <property type="evidence" value="ECO:0007669"/>
    <property type="project" value="UniProtKB-EC"/>
</dbReference>
<dbReference type="InterPro" id="IPR005106">
    <property type="entry name" value="Asp/hSer_DH_NAD-bd"/>
</dbReference>
<dbReference type="SUPFAM" id="SSF51735">
    <property type="entry name" value="NAD(P)-binding Rossmann-fold domains"/>
    <property type="match status" value="1"/>
</dbReference>
<keyword evidence="6 14" id="KW-0028">Amino-acid biosynthesis</keyword>
<evidence type="ECO:0000256" key="10">
    <source>
        <dbReference type="ARBA" id="ARBA00023167"/>
    </source>
</evidence>
<dbReference type="CDD" id="cd04881">
    <property type="entry name" value="ACT_HSDH-Hom"/>
    <property type="match status" value="1"/>
</dbReference>
<organism evidence="18 19">
    <name type="scientific">Streptococcus ferus</name>
    <dbReference type="NCBI Taxonomy" id="1345"/>
    <lineage>
        <taxon>Bacteria</taxon>
        <taxon>Bacillati</taxon>
        <taxon>Bacillota</taxon>
        <taxon>Bacilli</taxon>
        <taxon>Lactobacillales</taxon>
        <taxon>Streptococcaceae</taxon>
        <taxon>Streptococcus</taxon>
    </lineage>
</organism>
<dbReference type="Pfam" id="PF03447">
    <property type="entry name" value="NAD_binding_3"/>
    <property type="match status" value="1"/>
</dbReference>
<dbReference type="PANTHER" id="PTHR43331">
    <property type="entry name" value="HOMOSERINE DEHYDROGENASE"/>
    <property type="match status" value="1"/>
</dbReference>
<reference evidence="18 19" key="1">
    <citation type="submission" date="2018-06" db="EMBL/GenBank/DDBJ databases">
        <authorList>
            <consortium name="Pathogen Informatics"/>
            <person name="Doyle S."/>
        </authorList>
    </citation>
    <scope>NUCLEOTIDE SEQUENCE [LARGE SCALE GENOMIC DNA]</scope>
    <source>
        <strain evidence="18 19">NCTC12278</strain>
    </source>
</reference>
<dbReference type="PROSITE" id="PS01042">
    <property type="entry name" value="HOMOSER_DHGENASE"/>
    <property type="match status" value="1"/>
</dbReference>
<feature type="binding site" evidence="13">
    <location>
        <position position="191"/>
    </location>
    <ligand>
        <name>L-homoserine</name>
        <dbReference type="ChEBI" id="CHEBI:57476"/>
    </ligand>
</feature>
<dbReference type="PIRSF" id="PIRSF000098">
    <property type="entry name" value="Homoser_dehydrog"/>
    <property type="match status" value="1"/>
</dbReference>
<dbReference type="InterPro" id="IPR016204">
    <property type="entry name" value="HDH"/>
</dbReference>
<dbReference type="EMBL" id="LS483343">
    <property type="protein sequence ID" value="SQF40438.1"/>
    <property type="molecule type" value="Genomic_DNA"/>
</dbReference>
<dbReference type="GO" id="GO:0009086">
    <property type="term" value="P:methionine biosynthetic process"/>
    <property type="evidence" value="ECO:0007669"/>
    <property type="project" value="UniProtKB-KW"/>
</dbReference>
<keyword evidence="13 14" id="KW-0521">NADP</keyword>
<evidence type="ECO:0000256" key="12">
    <source>
        <dbReference type="PIRSR" id="PIRSR000098-1"/>
    </source>
</evidence>
<evidence type="ECO:0000256" key="2">
    <source>
        <dbReference type="ARBA" id="ARBA00005062"/>
    </source>
</evidence>
<dbReference type="Proteomes" id="UP000249495">
    <property type="component" value="Chromosome 1"/>
</dbReference>
<feature type="active site" description="Proton donor" evidence="12">
    <location>
        <position position="206"/>
    </location>
</feature>
<dbReference type="InterPro" id="IPR045865">
    <property type="entry name" value="ACT-like_dom_sf"/>
</dbReference>
<feature type="domain" description="Aspartate/homoserine dehydrogenase NAD-binding" evidence="17">
    <location>
        <begin position="9"/>
        <end position="130"/>
    </location>
</feature>
<dbReference type="OrthoDB" id="9808167at2"/>
<evidence type="ECO:0000256" key="1">
    <source>
        <dbReference type="ARBA" id="ARBA00005056"/>
    </source>
</evidence>
<dbReference type="Pfam" id="PF00742">
    <property type="entry name" value="Homoserine_dh"/>
    <property type="match status" value="1"/>
</dbReference>
<dbReference type="Gene3D" id="3.40.50.720">
    <property type="entry name" value="NAD(P)-binding Rossmann-like Domain"/>
    <property type="match status" value="1"/>
</dbReference>
<dbReference type="InterPro" id="IPR019811">
    <property type="entry name" value="HDH_CS"/>
</dbReference>
<sequence>MSIKIGLLGFGTVASGIPFLLHENSSKILDASRDQLEIAKVLVKDEEEKERLLAAGNNFNFVTNIDDILQDESIAIVVELMGRIEPARTFITKALEAGKHVVSANKDLIATHGKDLIALAQDKGLAFYYEAAVAGGIPILRTLANSLTSDKVTRILGVLNGTSNFMMTKMVDEGWTYEAALAEAQALGYAESDPTNDVEGIDAAYKAVILSQFGFGMAIDFEQVSHQGISSITPDDVAVAQQLGYVIKLVGSVEETASGIFAEVSPTFLPKSHPLASVNDVMNAVFVESIGIGESMYYGPGAGQKPTATSVVADIIRIARRIKDGNVGKPFNEFSRETKIADPADVTSNYYFAINTSDEKGKMLRLAEIFNSEDISFEQVLQQKANGTTARVVIITHELSKTQLANVTEKLTAVSDFELLNTFKVLGE</sequence>
<evidence type="ECO:0000256" key="15">
    <source>
        <dbReference type="RuleBase" id="RU004171"/>
    </source>
</evidence>
<dbReference type="InterPro" id="IPR036291">
    <property type="entry name" value="NAD(P)-bd_dom_sf"/>
</dbReference>
<dbReference type="GO" id="GO:0050661">
    <property type="term" value="F:NADP binding"/>
    <property type="evidence" value="ECO:0007669"/>
    <property type="project" value="InterPro"/>
</dbReference>
<dbReference type="AlphaFoldDB" id="A0A2X3VLZ0"/>
<dbReference type="Gene3D" id="3.30.360.10">
    <property type="entry name" value="Dihydrodipicolinate Reductase, domain 2"/>
    <property type="match status" value="1"/>
</dbReference>
<name>A0A2X3VLZ0_9STRE</name>
<dbReference type="RefSeq" id="WP_018029864.1">
    <property type="nucleotide sequence ID" value="NZ_JBCLUB010000001.1"/>
</dbReference>
<evidence type="ECO:0000256" key="8">
    <source>
        <dbReference type="ARBA" id="ARBA00023002"/>
    </source>
</evidence>
<dbReference type="NCBIfam" id="NF004976">
    <property type="entry name" value="PRK06349.1"/>
    <property type="match status" value="1"/>
</dbReference>
<comment type="pathway">
    <text evidence="1 14">Amino-acid biosynthesis; L-threonine biosynthesis; L-threonine from L-aspartate: step 3/5.</text>
</comment>
<evidence type="ECO:0000259" key="16">
    <source>
        <dbReference type="Pfam" id="PF00742"/>
    </source>
</evidence>
<dbReference type="UniPathway" id="UPA00050">
    <property type="reaction ID" value="UER00063"/>
</dbReference>
<dbReference type="Gene3D" id="3.30.70.260">
    <property type="match status" value="1"/>
</dbReference>
<feature type="domain" description="Homoserine dehydrogenase catalytic" evidence="16">
    <location>
        <begin position="138"/>
        <end position="316"/>
    </location>
</feature>
<evidence type="ECO:0000259" key="17">
    <source>
        <dbReference type="Pfam" id="PF03447"/>
    </source>
</evidence>
<dbReference type="EC" id="1.1.1.3" evidence="4 14"/>
<evidence type="ECO:0000256" key="14">
    <source>
        <dbReference type="RuleBase" id="RU000579"/>
    </source>
</evidence>
<keyword evidence="9" id="KW-0915">Sodium</keyword>
<dbReference type="GO" id="GO:0009088">
    <property type="term" value="P:threonine biosynthetic process"/>
    <property type="evidence" value="ECO:0007669"/>
    <property type="project" value="UniProtKB-UniPathway"/>
</dbReference>
<evidence type="ECO:0000313" key="19">
    <source>
        <dbReference type="Proteomes" id="UP000249495"/>
    </source>
</evidence>
<accession>A0A2X3VLZ0</accession>
<keyword evidence="7 14" id="KW-0791">Threonine biosynthesis</keyword>
<dbReference type="SUPFAM" id="SSF55021">
    <property type="entry name" value="ACT-like"/>
    <property type="match status" value="1"/>
</dbReference>
<evidence type="ECO:0000256" key="9">
    <source>
        <dbReference type="ARBA" id="ARBA00023053"/>
    </source>
</evidence>
<dbReference type="PANTHER" id="PTHR43331:SF1">
    <property type="entry name" value="HOMOSERINE DEHYDROGENASE"/>
    <property type="match status" value="1"/>
</dbReference>
<dbReference type="InterPro" id="IPR001342">
    <property type="entry name" value="HDH_cat"/>
</dbReference>